<evidence type="ECO:0000259" key="7">
    <source>
        <dbReference type="PROSITE" id="PS51194"/>
    </source>
</evidence>
<feature type="compositionally biased region" description="Low complexity" evidence="5">
    <location>
        <begin position="1877"/>
        <end position="1893"/>
    </location>
</feature>
<evidence type="ECO:0000256" key="5">
    <source>
        <dbReference type="SAM" id="MobiDB-lite"/>
    </source>
</evidence>
<feature type="region of interest" description="Disordered" evidence="5">
    <location>
        <begin position="1522"/>
        <end position="1566"/>
    </location>
</feature>
<evidence type="ECO:0000313" key="8">
    <source>
        <dbReference type="EMBL" id="WAR19589.1"/>
    </source>
</evidence>
<keyword evidence="9" id="KW-1185">Reference proteome</keyword>
<dbReference type="Gene3D" id="1.10.150.20">
    <property type="entry name" value="5' to 3' exonuclease, C-terminal subdomain"/>
    <property type="match status" value="1"/>
</dbReference>
<keyword evidence="4" id="KW-0067">ATP-binding</keyword>
<feature type="region of interest" description="Disordered" evidence="5">
    <location>
        <begin position="2257"/>
        <end position="2296"/>
    </location>
</feature>
<evidence type="ECO:0000313" key="9">
    <source>
        <dbReference type="Proteomes" id="UP001164746"/>
    </source>
</evidence>
<dbReference type="InterPro" id="IPR006166">
    <property type="entry name" value="ERCC4_domain"/>
</dbReference>
<feature type="domain" description="Helicase C-terminal" evidence="7">
    <location>
        <begin position="410"/>
        <end position="561"/>
    </location>
</feature>
<feature type="compositionally biased region" description="Polar residues" evidence="5">
    <location>
        <begin position="1235"/>
        <end position="1244"/>
    </location>
</feature>
<feature type="region of interest" description="Disordered" evidence="5">
    <location>
        <begin position="2036"/>
        <end position="2099"/>
    </location>
</feature>
<feature type="compositionally biased region" description="Polar residues" evidence="5">
    <location>
        <begin position="1098"/>
        <end position="1125"/>
    </location>
</feature>
<feature type="compositionally biased region" description="Acidic residues" evidence="5">
    <location>
        <begin position="2068"/>
        <end position="2096"/>
    </location>
</feature>
<feature type="region of interest" description="Disordered" evidence="5">
    <location>
        <begin position="1867"/>
        <end position="1907"/>
    </location>
</feature>
<dbReference type="Pfam" id="PF04851">
    <property type="entry name" value="ResIII"/>
    <property type="match status" value="1"/>
</dbReference>
<feature type="region of interest" description="Disordered" evidence="5">
    <location>
        <begin position="1583"/>
        <end position="1679"/>
    </location>
</feature>
<evidence type="ECO:0000256" key="4">
    <source>
        <dbReference type="ARBA" id="ARBA00022840"/>
    </source>
</evidence>
<dbReference type="CDD" id="cd18033">
    <property type="entry name" value="DEXDc_FANCM"/>
    <property type="match status" value="1"/>
</dbReference>
<accession>A0ABY7FE08</accession>
<protein>
    <submittedName>
        <fullName evidence="8">FANCM-like protein</fullName>
    </submittedName>
</protein>
<feature type="compositionally biased region" description="Acidic residues" evidence="5">
    <location>
        <begin position="779"/>
        <end position="793"/>
    </location>
</feature>
<feature type="compositionally biased region" description="Polar residues" evidence="5">
    <location>
        <begin position="1795"/>
        <end position="1814"/>
    </location>
</feature>
<sequence>MKPSKQKTLFQSWGPRKTDSQNKPDILNKSNAREATPAAASTEDVIDLCGSFDDDDDELLCEAEESLAITHIAEPGPSTWNGRKIGGTSSSISINNQKEDSGHNEAGQQGEHDGNISLGVDGFGCSQISATQAADLPGYDRTAGKLWIYPTNYPVRDYQFNISQQALYKNTMVTLPTGLGKTFIAAVVMYNFYRWYPQGKVIFMAPTKPLVAQQIEACSMGPSKRERAWQEKRVYFLTPQVLTNDLSRGSCPANLVRCLVIDEAHKALGNHAYCQVVRELVKYSQMFRVLALSATPGSDIKAVQQVLTNLLISHIEIRTEESLDIQRYSHERRVEKVVLPLGDELTQLHGSRSLYNFLEGILTGEKSYGRTRTELMRNGDFVSLMEMLASKYKTPEGLTLSQVEKRPQTVGHPKMEKLQEIVLDHFSKHTDAPSRVMIFSQYRDSVQEITAMLHRHRPMVMVMKKFREGGYNTLVSTCVGEEGLDIGDVDLIICFDAHKSPIRLVQRMGRTGRKREGRIFMLVTQGKEEQAILNGARSLHFYQHSPRMVPDSHVPQCHKMHITVRDAFKPVKKIAPDKTDHNQSKITSMLGEGSKAVVQEGDGGISLAEFRELEPWLVPDSQLPVLPTPSLMCLPGSQQLTETTLQETGRTGHSMQAQHLVQLMEFVQLQQSLDPDDDPYGLEMAAYLNEDDIVKERETVAPGSILKYCIPSTGKKAVKSKKKRGQGKFKSRLSAVLPKMAKTDEEDSDMELPEFNVNKTTGGRNVGKPRPGTLSVNDDSSDELPALDDDNDSGVENSIGGNDGEREETAVELSDNDEVDGEITSKPKPLPKEKGHDTGRKVIKSKAKSLERKMNETKLRKRKKSRHSSGHRSIVELIADSDSNDFDNIAEEYVTFADELQEINEHSISPKKMEISLVEEHDDSIMEVETDCALENSLEDLIEGSIRIRTPPPVEEAIKLCKALNEETGKIKVDLLALVEEWHRENADGKYIVYPVWYSKKYHRDSGIHEETPPAERNARKLSVPNQDLSVNTSLGVMEDSSPLENVNNNENTVEILGSKSKKSKISIGDSNTKEDLATNKTEKASALMKKRRLFKSPQATNLTKSPNGSSPESTNSRDSSNLSVTDNEDLQAIVSESHTKCINSQSSRSNEQNTEDINKDQKKSQRKDALSNELDNDNLKVNDDEDMWMNTGSFALDLDMDEMEEKEDELMQIFDEENSPVFSSSVKKSKNSDATDSVSKNNQGMASATNTVQDINELSENKKIQSLFDFCEKDDLQSTFESETDKNDELPLAKPFTETVPKSFEFDSWPHDDIDDDIFDGIKTPAVSKANTTSTQITFTQALHFVAGSTSSGSESLVDGHSHPGEPLNSHTYSGMSEDMMGDHEQGFNFQENIVKAGPCLSEKSRSKSGSDNCASAKSLSNTLLEGNSDSSELQEEIENSVQCAEKNKEFNKLDSALDNPVQKPKSLVRKSSSSSSDGVEMPEFDLGFDLDEDIIPPSPDMKVSQSQKSIRLSQAFNLSSRLSQSRPAKGESVIEQIQKSGAKLGTGSENQKPGSVKGFPKSRKSLKLASIDVQDKIEECEEESQSLLSDSDSLNCKLIGNSKKNKSENKKKTDLQSIPENRLSVDVGHENENTDLDDWIDSGAEPVTHDNKENKDNVNGDVSTVEDHPANKSQPPVATIAPISFSQKFNNEGKKQSLNDKKLKKDLRKSVFQMDDISPDVRGVPVNHARSKDVRKSVFQMDDISPDVRGVPVKHVKSKDVRKSVFKVDDLSSDFFDDSFDTSVFVTNDPPKTKSSTPKNSHSLKHNTSTPMLSARRKVQCVAPFRPDEGTPIGKTGGDNFVVTPPFTADHLNKVPQVTDGFHDETEASRHDSNDMSVNVSSHSSNKSGSVTRNDTSVSKEASDNDDSLIVVRKKKNVHILESPASQAFSVHDTSDIVRPKSRKALILSGDDDDADDFNDSFMMTQNKYIPAKKRKTIDTHMVDLDDDFEITRNESHGKSVKSNSTSAFEMLEDDDDFEESFIQPRGKEILKGNQTSRVQQQTTKVNRRPLPTIKHKKRRAANPFLEEEAELSEEDGEMDGVSSDEAEGSDLDTYDNSFIHDSQMSQVSQANNTDIHALYLKSVRSPVGGEGKFKLQYNHRNVDVFSQAPPQEESHYMEDSFCVDEECDDEWMLRKRRAGGVTSFMTSRQREIQVGRMNALDKIRAKVAGKTDRKMRLDSVEEVEGVKETEAVEQVNKHWKRNRRLEGRVEKKIEGKKSRIQRLNDSSSEEENEFLDKSEHSVKKGPGQMLGKGVKRARILLSSDSENDDDGVGGLKMFKMDGNVNSDVSAAESARLERLRKQREKQEEFRKKLKQSEDSKLTKLKDKQSTQSFEENNASRSDSEFAKPKAVNDNNDVEVIMNISSNQRLNNKPVILVDSREISSSQDIISDLRFKHDACVTAAQLQGCDYIVSNRMAIERKSWSEFSNGANRAKLVERMQHLSVLFDRPCLIIEKDRVKPGEEKSAKQIHWTKYVDRTLSQLYRSDVRVLFTENCGETGQMLADLCRLEMRKNMRISVPLDLNQDQTNKVKFFLSLPKISYIHALNLCHGYKSVSDFLASTASTIEQRGKMSTNRAIEVYNFVHREFDVNMLPVNYKKLK</sequence>
<dbReference type="PROSITE" id="PS51194">
    <property type="entry name" value="HELICASE_CTER"/>
    <property type="match status" value="1"/>
</dbReference>
<name>A0ABY7FE08_MYAAR</name>
<feature type="domain" description="Helicase ATP-binding" evidence="6">
    <location>
        <begin position="162"/>
        <end position="314"/>
    </location>
</feature>
<dbReference type="CDD" id="cd20077">
    <property type="entry name" value="XPF_nuclease_FANCM"/>
    <property type="match status" value="1"/>
</dbReference>
<dbReference type="EMBL" id="CP111022">
    <property type="protein sequence ID" value="WAR19589.1"/>
    <property type="molecule type" value="Genomic_DNA"/>
</dbReference>
<feature type="compositionally biased region" description="Basic residues" evidence="5">
    <location>
        <begin position="859"/>
        <end position="870"/>
    </location>
</feature>
<dbReference type="PANTHER" id="PTHR14025:SF20">
    <property type="entry name" value="FANCONI ANEMIA GROUP M PROTEIN"/>
    <property type="match status" value="1"/>
</dbReference>
<dbReference type="SMART" id="SM00487">
    <property type="entry name" value="DEXDc"/>
    <property type="match status" value="1"/>
</dbReference>
<feature type="compositionally biased region" description="Basic and acidic residues" evidence="5">
    <location>
        <begin position="1157"/>
        <end position="1171"/>
    </location>
</feature>
<reference evidence="8" key="1">
    <citation type="submission" date="2022-11" db="EMBL/GenBank/DDBJ databases">
        <title>Centuries of genome instability and evolution in soft-shell clam transmissible cancer (bioRxiv).</title>
        <authorList>
            <person name="Hart S.F.M."/>
            <person name="Yonemitsu M.A."/>
            <person name="Giersch R.M."/>
            <person name="Beal B.F."/>
            <person name="Arriagada G."/>
            <person name="Davis B.W."/>
            <person name="Ostrander E.A."/>
            <person name="Goff S.P."/>
            <person name="Metzger M.J."/>
        </authorList>
    </citation>
    <scope>NUCLEOTIDE SEQUENCE</scope>
    <source>
        <strain evidence="8">MELC-2E11</strain>
        <tissue evidence="8">Siphon/mantle</tissue>
    </source>
</reference>
<dbReference type="SUPFAM" id="SSF52980">
    <property type="entry name" value="Restriction endonuclease-like"/>
    <property type="match status" value="1"/>
</dbReference>
<dbReference type="InterPro" id="IPR011335">
    <property type="entry name" value="Restrct_endonuc-II-like"/>
</dbReference>
<organism evidence="8 9">
    <name type="scientific">Mya arenaria</name>
    <name type="common">Soft-shell clam</name>
    <dbReference type="NCBI Taxonomy" id="6604"/>
    <lineage>
        <taxon>Eukaryota</taxon>
        <taxon>Metazoa</taxon>
        <taxon>Spiralia</taxon>
        <taxon>Lophotrochozoa</taxon>
        <taxon>Mollusca</taxon>
        <taxon>Bivalvia</taxon>
        <taxon>Autobranchia</taxon>
        <taxon>Heteroconchia</taxon>
        <taxon>Euheterodonta</taxon>
        <taxon>Imparidentia</taxon>
        <taxon>Neoheterodontei</taxon>
        <taxon>Myida</taxon>
        <taxon>Myoidea</taxon>
        <taxon>Myidae</taxon>
        <taxon>Mya</taxon>
    </lineage>
</organism>
<feature type="compositionally biased region" description="Basic and acidic residues" evidence="5">
    <location>
        <begin position="1607"/>
        <end position="1616"/>
    </location>
</feature>
<dbReference type="Proteomes" id="UP001164746">
    <property type="component" value="Chromosome 11"/>
</dbReference>
<feature type="compositionally biased region" description="Polar residues" evidence="5">
    <location>
        <begin position="1140"/>
        <end position="1153"/>
    </location>
</feature>
<feature type="region of interest" description="Disordered" evidence="5">
    <location>
        <begin position="74"/>
        <end position="113"/>
    </location>
</feature>
<dbReference type="InterPro" id="IPR044749">
    <property type="entry name" value="FANCM_DEXDc"/>
</dbReference>
<feature type="region of interest" description="Disordered" evidence="5">
    <location>
        <begin position="1"/>
        <end position="41"/>
    </location>
</feature>
<feature type="compositionally biased region" description="Low complexity" evidence="5">
    <location>
        <begin position="1587"/>
        <end position="1596"/>
    </location>
</feature>
<dbReference type="InterPro" id="IPR006935">
    <property type="entry name" value="Helicase/UvrB_N"/>
</dbReference>
<feature type="compositionally biased region" description="Basic and acidic residues" evidence="5">
    <location>
        <begin position="848"/>
        <end position="858"/>
    </location>
</feature>
<proteinExistence type="predicted"/>
<dbReference type="InterPro" id="IPR047418">
    <property type="entry name" value="XPF_nuclease_FANCM"/>
</dbReference>
<keyword evidence="1" id="KW-0547">Nucleotide-binding</keyword>
<feature type="compositionally biased region" description="Basic and acidic residues" evidence="5">
    <location>
        <begin position="2337"/>
        <end position="2371"/>
    </location>
</feature>
<feature type="region of interest" description="Disordered" evidence="5">
    <location>
        <begin position="2332"/>
        <end position="2393"/>
    </location>
</feature>
<dbReference type="PROSITE" id="PS51192">
    <property type="entry name" value="HELICASE_ATP_BIND_1"/>
    <property type="match status" value="1"/>
</dbReference>
<dbReference type="InterPro" id="IPR001650">
    <property type="entry name" value="Helicase_C-like"/>
</dbReference>
<feature type="region of interest" description="Disordered" evidence="5">
    <location>
        <begin position="1491"/>
        <end position="1510"/>
    </location>
</feature>
<feature type="compositionally biased region" description="Polar residues" evidence="5">
    <location>
        <begin position="2036"/>
        <end position="2047"/>
    </location>
</feature>
<dbReference type="SMART" id="SM00490">
    <property type="entry name" value="HELICc"/>
    <property type="match status" value="1"/>
</dbReference>
<evidence type="ECO:0000256" key="2">
    <source>
        <dbReference type="ARBA" id="ARBA00022801"/>
    </source>
</evidence>
<feature type="compositionally biased region" description="Basic and acidic residues" evidence="5">
    <location>
        <begin position="1649"/>
        <end position="1660"/>
    </location>
</feature>
<feature type="region of interest" description="Disordered" evidence="5">
    <location>
        <begin position="1351"/>
        <end position="1370"/>
    </location>
</feature>
<feature type="compositionally biased region" description="Basic and acidic residues" evidence="5">
    <location>
        <begin position="830"/>
        <end position="840"/>
    </location>
</feature>
<keyword evidence="3" id="KW-0347">Helicase</keyword>
<dbReference type="PANTHER" id="PTHR14025">
    <property type="entry name" value="FANCONI ANEMIA GROUP M FANCM FAMILY MEMBER"/>
    <property type="match status" value="1"/>
</dbReference>
<feature type="compositionally biased region" description="Basic and acidic residues" evidence="5">
    <location>
        <begin position="1867"/>
        <end position="1876"/>
    </location>
</feature>
<dbReference type="Gene3D" id="3.40.50.300">
    <property type="entry name" value="P-loop containing nucleotide triphosphate hydrolases"/>
    <property type="match status" value="2"/>
</dbReference>
<dbReference type="Gene3D" id="3.40.50.10130">
    <property type="match status" value="1"/>
</dbReference>
<feature type="region of interest" description="Disordered" evidence="5">
    <location>
        <begin position="1787"/>
        <end position="1816"/>
    </location>
</feature>
<dbReference type="Pfam" id="PF02732">
    <property type="entry name" value="ERCC4"/>
    <property type="match status" value="1"/>
</dbReference>
<feature type="compositionally biased region" description="Polar residues" evidence="5">
    <location>
        <begin position="2372"/>
        <end position="2383"/>
    </location>
</feature>
<dbReference type="SUPFAM" id="SSF52540">
    <property type="entry name" value="P-loop containing nucleoside triphosphate hydrolases"/>
    <property type="match status" value="1"/>
</dbReference>
<feature type="region of interest" description="Disordered" evidence="5">
    <location>
        <begin position="1077"/>
        <end position="1125"/>
    </location>
</feature>
<dbReference type="InterPro" id="IPR014001">
    <property type="entry name" value="Helicase_ATP-bd"/>
</dbReference>
<feature type="region of interest" description="Disordered" evidence="5">
    <location>
        <begin position="1453"/>
        <end position="1485"/>
    </location>
</feature>
<feature type="compositionally biased region" description="Polar residues" evidence="5">
    <location>
        <begin position="1"/>
        <end position="11"/>
    </location>
</feature>
<evidence type="ECO:0000259" key="6">
    <source>
        <dbReference type="PROSITE" id="PS51192"/>
    </source>
</evidence>
<dbReference type="SMART" id="SM00891">
    <property type="entry name" value="ERCC4"/>
    <property type="match status" value="1"/>
</dbReference>
<evidence type="ECO:0000256" key="3">
    <source>
        <dbReference type="ARBA" id="ARBA00022806"/>
    </source>
</evidence>
<feature type="region of interest" description="Disordered" evidence="5">
    <location>
        <begin position="1140"/>
        <end position="1184"/>
    </location>
</feature>
<feature type="region of interest" description="Disordered" evidence="5">
    <location>
        <begin position="719"/>
        <end position="871"/>
    </location>
</feature>
<keyword evidence="2" id="KW-0378">Hydrolase</keyword>
<feature type="region of interest" description="Disordered" evidence="5">
    <location>
        <begin position="1222"/>
        <end position="1244"/>
    </location>
</feature>
<dbReference type="InterPro" id="IPR027417">
    <property type="entry name" value="P-loop_NTPase"/>
</dbReference>
<gene>
    <name evidence="8" type="ORF">MAR_001427</name>
</gene>
<feature type="compositionally biased region" description="Basic residues" evidence="5">
    <location>
        <begin position="719"/>
        <end position="731"/>
    </location>
</feature>
<dbReference type="Pfam" id="PF00271">
    <property type="entry name" value="Helicase_C"/>
    <property type="match status" value="1"/>
</dbReference>
<evidence type="ECO:0000256" key="1">
    <source>
        <dbReference type="ARBA" id="ARBA00022741"/>
    </source>
</evidence>